<feature type="compositionally biased region" description="Low complexity" evidence="1">
    <location>
        <begin position="15"/>
        <end position="30"/>
    </location>
</feature>
<feature type="region of interest" description="Disordered" evidence="1">
    <location>
        <begin position="1"/>
        <end position="111"/>
    </location>
</feature>
<protein>
    <submittedName>
        <fullName evidence="3">Uncharacterized protein</fullName>
    </submittedName>
</protein>
<comment type="caution">
    <text evidence="3">The sequence shown here is derived from an EMBL/GenBank/DDBJ whole genome shotgun (WGS) entry which is preliminary data.</text>
</comment>
<organism evidence="3 4">
    <name type="scientific">Linnemannia hyalina</name>
    <dbReference type="NCBI Taxonomy" id="64524"/>
    <lineage>
        <taxon>Eukaryota</taxon>
        <taxon>Fungi</taxon>
        <taxon>Fungi incertae sedis</taxon>
        <taxon>Mucoromycota</taxon>
        <taxon>Mortierellomycotina</taxon>
        <taxon>Mortierellomycetes</taxon>
        <taxon>Mortierellales</taxon>
        <taxon>Mortierellaceae</taxon>
        <taxon>Linnemannia</taxon>
    </lineage>
</organism>
<keyword evidence="2" id="KW-0812">Transmembrane</keyword>
<evidence type="ECO:0000313" key="3">
    <source>
        <dbReference type="EMBL" id="KAG9071406.1"/>
    </source>
</evidence>
<keyword evidence="4" id="KW-1185">Reference proteome</keyword>
<feature type="region of interest" description="Disordered" evidence="1">
    <location>
        <begin position="157"/>
        <end position="176"/>
    </location>
</feature>
<keyword evidence="2" id="KW-0472">Membrane</keyword>
<evidence type="ECO:0000256" key="1">
    <source>
        <dbReference type="SAM" id="MobiDB-lite"/>
    </source>
</evidence>
<feature type="compositionally biased region" description="Gly residues" evidence="1">
    <location>
        <begin position="89"/>
        <end position="103"/>
    </location>
</feature>
<accession>A0A9P7Y268</accession>
<dbReference type="Proteomes" id="UP000707451">
    <property type="component" value="Unassembled WGS sequence"/>
</dbReference>
<dbReference type="OrthoDB" id="2372055at2759"/>
<feature type="compositionally biased region" description="Basic and acidic residues" evidence="1">
    <location>
        <begin position="51"/>
        <end position="76"/>
    </location>
</feature>
<feature type="transmembrane region" description="Helical" evidence="2">
    <location>
        <begin position="191"/>
        <end position="219"/>
    </location>
</feature>
<gene>
    <name evidence="3" type="ORF">KI688_005617</name>
</gene>
<dbReference type="AlphaFoldDB" id="A0A9P7Y268"/>
<feature type="compositionally biased region" description="Polar residues" evidence="1">
    <location>
        <begin position="1"/>
        <end position="12"/>
    </location>
</feature>
<proteinExistence type="predicted"/>
<keyword evidence="2" id="KW-1133">Transmembrane helix</keyword>
<reference evidence="3" key="1">
    <citation type="submission" date="2021-06" db="EMBL/GenBank/DDBJ databases">
        <title>Genome Sequence of Mortierella hyaline Strain SCG-10, a Cold-Adapted, Nitrate-Reducing Fungus Isolated from Soil in Minnesota, USA.</title>
        <authorList>
            <person name="Aldossari N."/>
        </authorList>
    </citation>
    <scope>NUCLEOTIDE SEQUENCE</scope>
    <source>
        <strain evidence="3">SCG-10</strain>
    </source>
</reference>
<sequence length="399" mass="43716">MSKANNNDNQDLQYPPSSQHTSHSTTPSLHNQPLLEDAPPSYDAVIAKDIPQLHDNYDHLRGPPGQRGRDIKDRIPSESIARHQSQGGSNSGGVGSSSGGGAGPSSISTSAAAAGGAYGASSPYEPHYGATRVIAHSPTSAQAPPLGLAGQIALGQDSDEDLPGDDGSHSSLDSDDSYERSCWTIVGDQKAWIALFYMIVVLLPWTIFCFVWVLVFGLVAMIMMIIPPIGYLFTVFAVFSIRALARVDVVLSALLVSNTVAAKYPYFTPEVFIGPEPGPAWQNPRFFGYTMPLPTFIQHRLQSRHAARNRRPKNLWHRGANHMKTILDGHTTKGFFYFVVWKMMFAIPIFCVTVVLFVLNVPFMVCFLPSLLNISKAFANWQYRWAVTWLSGKPAPIVL</sequence>
<evidence type="ECO:0000313" key="4">
    <source>
        <dbReference type="Proteomes" id="UP000707451"/>
    </source>
</evidence>
<feature type="transmembrane region" description="Helical" evidence="2">
    <location>
        <begin position="345"/>
        <end position="368"/>
    </location>
</feature>
<evidence type="ECO:0000256" key="2">
    <source>
        <dbReference type="SAM" id="Phobius"/>
    </source>
</evidence>
<name>A0A9P7Y268_9FUNG</name>
<dbReference type="EMBL" id="JAHRHY010000002">
    <property type="protein sequence ID" value="KAG9071406.1"/>
    <property type="molecule type" value="Genomic_DNA"/>
</dbReference>